<dbReference type="Pfam" id="PF07690">
    <property type="entry name" value="MFS_1"/>
    <property type="match status" value="1"/>
</dbReference>
<feature type="domain" description="Major facilitator superfamily (MFS) profile" evidence="8">
    <location>
        <begin position="1"/>
        <end position="401"/>
    </location>
</feature>
<feature type="transmembrane region" description="Helical" evidence="7">
    <location>
        <begin position="167"/>
        <end position="187"/>
    </location>
</feature>
<evidence type="ECO:0000256" key="6">
    <source>
        <dbReference type="SAM" id="MobiDB-lite"/>
    </source>
</evidence>
<feature type="transmembrane region" description="Helical" evidence="7">
    <location>
        <begin position="254"/>
        <end position="276"/>
    </location>
</feature>
<dbReference type="InterPro" id="IPR020846">
    <property type="entry name" value="MFS_dom"/>
</dbReference>
<dbReference type="PANTHER" id="PTHR23513">
    <property type="entry name" value="INTEGRAL MEMBRANE EFFLUX PROTEIN-RELATED"/>
    <property type="match status" value="1"/>
</dbReference>
<feature type="transmembrane region" description="Helical" evidence="7">
    <location>
        <begin position="89"/>
        <end position="111"/>
    </location>
</feature>
<comment type="subcellular location">
    <subcellularLocation>
        <location evidence="1">Cell membrane</location>
        <topology evidence="1">Multi-pass membrane protein</topology>
    </subcellularLocation>
</comment>
<feature type="compositionally biased region" description="Low complexity" evidence="6">
    <location>
        <begin position="419"/>
        <end position="436"/>
    </location>
</feature>
<dbReference type="SUPFAM" id="SSF103473">
    <property type="entry name" value="MFS general substrate transporter"/>
    <property type="match status" value="1"/>
</dbReference>
<dbReference type="CDD" id="cd06173">
    <property type="entry name" value="MFS_MefA_like"/>
    <property type="match status" value="1"/>
</dbReference>
<keyword evidence="2" id="KW-1003">Cell membrane</keyword>
<dbReference type="PROSITE" id="PS50850">
    <property type="entry name" value="MFS"/>
    <property type="match status" value="1"/>
</dbReference>
<evidence type="ECO:0000256" key="5">
    <source>
        <dbReference type="ARBA" id="ARBA00023136"/>
    </source>
</evidence>
<keyword evidence="4 7" id="KW-1133">Transmembrane helix</keyword>
<dbReference type="EMBL" id="CP095749">
    <property type="protein sequence ID" value="WEB40016.1"/>
    <property type="molecule type" value="Genomic_DNA"/>
</dbReference>
<gene>
    <name evidence="9" type="ORF">MOV08_12500</name>
</gene>
<sequence length="446" mass="44959">MTLPLRRNTNYHLLWGSQALSELGAQISVFALPLLVLMLTDSAVDAGAAGAVSALTRLVVLVPAGALIDRWHRKRIMLLCELARVPMMVGLALMLLGDGVAFGYILAVAVVDGAAAAMFAPAEEAALPQVVTKEQLPTAVSVSAARSYLATLAGPGIGGFLFTAHKALPFLVNGVTYAGSFVMLLFLRLTGPGGPGAAGTAGARRSLVGEIGEGIGWIWRRPVIRASMAVAVGVSVCFNALYLIVLTLAQRAKIPAAEIGAIGVLVGAGGLAGALLAPRMHRLLTPRAAIILLGWLGAGLTPLLLVRTSGYLFGAVLAAIAFLAPTVQTAVVTYQMALTPDRLRGRVSAALGLAGGVAGAAGPLLGGVLVDAGGPAQAVLTCAGVLLLAALAAGVSPALRAFTSVHGTPDEDGTPSPSPSSVPSAADPANAAGPEPTSATSEPLER</sequence>
<keyword evidence="5 7" id="KW-0472">Membrane</keyword>
<dbReference type="RefSeq" id="WP_275307520.1">
    <property type="nucleotide sequence ID" value="NZ_CP095749.1"/>
</dbReference>
<keyword evidence="3 7" id="KW-0812">Transmembrane</keyword>
<keyword evidence="10" id="KW-1185">Reference proteome</keyword>
<feature type="transmembrane region" description="Helical" evidence="7">
    <location>
        <begin position="288"/>
        <end position="305"/>
    </location>
</feature>
<feature type="compositionally biased region" description="Polar residues" evidence="6">
    <location>
        <begin position="437"/>
        <end position="446"/>
    </location>
</feature>
<dbReference type="InterPro" id="IPR036259">
    <property type="entry name" value="MFS_trans_sf"/>
</dbReference>
<evidence type="ECO:0000256" key="4">
    <source>
        <dbReference type="ARBA" id="ARBA00022989"/>
    </source>
</evidence>
<evidence type="ECO:0000313" key="10">
    <source>
        <dbReference type="Proteomes" id="UP001218629"/>
    </source>
</evidence>
<accession>A0ABY8A8G4</accession>
<evidence type="ECO:0000259" key="8">
    <source>
        <dbReference type="PROSITE" id="PS50850"/>
    </source>
</evidence>
<feature type="transmembrane region" description="Helical" evidence="7">
    <location>
        <begin position="349"/>
        <end position="370"/>
    </location>
</feature>
<dbReference type="PANTHER" id="PTHR23513:SF11">
    <property type="entry name" value="STAPHYLOFERRIN A TRANSPORTER"/>
    <property type="match status" value="1"/>
</dbReference>
<feature type="transmembrane region" description="Helical" evidence="7">
    <location>
        <begin position="228"/>
        <end position="248"/>
    </location>
</feature>
<evidence type="ECO:0000256" key="2">
    <source>
        <dbReference type="ARBA" id="ARBA00022475"/>
    </source>
</evidence>
<feature type="transmembrane region" description="Helical" evidence="7">
    <location>
        <begin position="20"/>
        <end position="40"/>
    </location>
</feature>
<evidence type="ECO:0000256" key="1">
    <source>
        <dbReference type="ARBA" id="ARBA00004651"/>
    </source>
</evidence>
<evidence type="ECO:0000313" key="9">
    <source>
        <dbReference type="EMBL" id="WEB40016.1"/>
    </source>
</evidence>
<evidence type="ECO:0000256" key="3">
    <source>
        <dbReference type="ARBA" id="ARBA00022692"/>
    </source>
</evidence>
<organism evidence="9 10">
    <name type="scientific">Streptomyces yunnanensis</name>
    <dbReference type="NCBI Taxonomy" id="156453"/>
    <lineage>
        <taxon>Bacteria</taxon>
        <taxon>Bacillati</taxon>
        <taxon>Actinomycetota</taxon>
        <taxon>Actinomycetes</taxon>
        <taxon>Kitasatosporales</taxon>
        <taxon>Streptomycetaceae</taxon>
        <taxon>Streptomyces</taxon>
    </lineage>
</organism>
<feature type="region of interest" description="Disordered" evidence="6">
    <location>
        <begin position="405"/>
        <end position="446"/>
    </location>
</feature>
<dbReference type="Proteomes" id="UP001218629">
    <property type="component" value="Chromosome"/>
</dbReference>
<protein>
    <submittedName>
        <fullName evidence="9">MFS transporter</fullName>
    </submittedName>
</protein>
<proteinExistence type="predicted"/>
<reference evidence="9 10" key="1">
    <citation type="submission" date="2022-03" db="EMBL/GenBank/DDBJ databases">
        <title>Streptomyces yunnanensis P86,complete genome.</title>
        <authorList>
            <person name="Chen S."/>
            <person name="Zhang Q."/>
        </authorList>
    </citation>
    <scope>NUCLEOTIDE SEQUENCE [LARGE SCALE GENOMIC DNA]</scope>
    <source>
        <strain evidence="9 10">P86</strain>
    </source>
</reference>
<feature type="transmembrane region" description="Helical" evidence="7">
    <location>
        <begin position="311"/>
        <end position="337"/>
    </location>
</feature>
<name>A0ABY8A8G4_9ACTN</name>
<dbReference type="Gene3D" id="1.20.1250.20">
    <property type="entry name" value="MFS general substrate transporter like domains"/>
    <property type="match status" value="1"/>
</dbReference>
<dbReference type="InterPro" id="IPR011701">
    <property type="entry name" value="MFS"/>
</dbReference>
<evidence type="ECO:0000256" key="7">
    <source>
        <dbReference type="SAM" id="Phobius"/>
    </source>
</evidence>
<feature type="transmembrane region" description="Helical" evidence="7">
    <location>
        <begin position="376"/>
        <end position="395"/>
    </location>
</feature>
<feature type="transmembrane region" description="Helical" evidence="7">
    <location>
        <begin position="46"/>
        <end position="68"/>
    </location>
</feature>